<dbReference type="EMBL" id="PQWO01000001">
    <property type="protein sequence ID" value="PZD75373.1"/>
    <property type="molecule type" value="Genomic_DNA"/>
</dbReference>
<dbReference type="Proteomes" id="UP000248857">
    <property type="component" value="Unassembled WGS sequence"/>
</dbReference>
<sequence>MEKQTVGRRLAIFMVLAWMAVMFQFSTQLWNSTHTKAILERVLSAPFVPDVVASLDALNFGVRKAAHFTEYAVLAGVAYGAAALGFQRPRTRSLQIALTCAILFAISDEWHQRFVPGRTSTPQDVGIDILGACVVVIAIALWQWRRPASKNSTAEDYHLNDR</sequence>
<dbReference type="AlphaFoldDB" id="A0A2W1JPX2"/>
<organism evidence="3 4">
    <name type="scientific">Acaryochloris thomasi RCC1774</name>
    <dbReference type="NCBI Taxonomy" id="1764569"/>
    <lineage>
        <taxon>Bacteria</taxon>
        <taxon>Bacillati</taxon>
        <taxon>Cyanobacteriota</taxon>
        <taxon>Cyanophyceae</taxon>
        <taxon>Acaryochloridales</taxon>
        <taxon>Acaryochloridaceae</taxon>
        <taxon>Acaryochloris</taxon>
        <taxon>Acaryochloris thomasi</taxon>
    </lineage>
</organism>
<dbReference type="InterPro" id="IPR006976">
    <property type="entry name" value="VanZ-like"/>
</dbReference>
<keyword evidence="1" id="KW-0472">Membrane</keyword>
<feature type="transmembrane region" description="Helical" evidence="1">
    <location>
        <begin position="125"/>
        <end position="142"/>
    </location>
</feature>
<evidence type="ECO:0000256" key="1">
    <source>
        <dbReference type="SAM" id="Phobius"/>
    </source>
</evidence>
<dbReference type="NCBIfam" id="NF037970">
    <property type="entry name" value="vanZ_1"/>
    <property type="match status" value="1"/>
</dbReference>
<protein>
    <recommendedName>
        <fullName evidence="2">VanZ-like domain-containing protein</fullName>
    </recommendedName>
</protein>
<accession>A0A2W1JPX2</accession>
<feature type="transmembrane region" description="Helical" evidence="1">
    <location>
        <begin position="93"/>
        <end position="110"/>
    </location>
</feature>
<proteinExistence type="predicted"/>
<keyword evidence="4" id="KW-1185">Reference proteome</keyword>
<dbReference type="Pfam" id="PF04892">
    <property type="entry name" value="VanZ"/>
    <property type="match status" value="1"/>
</dbReference>
<reference evidence="3 4" key="1">
    <citation type="journal article" date="2018" name="Sci. Rep.">
        <title>A novel species of the marine cyanobacterium Acaryochloris with a unique pigment content and lifestyle.</title>
        <authorList>
            <person name="Partensky F."/>
            <person name="Six C."/>
            <person name="Ratin M."/>
            <person name="Garczarek L."/>
            <person name="Vaulot D."/>
            <person name="Probert I."/>
            <person name="Calteau A."/>
            <person name="Gourvil P."/>
            <person name="Marie D."/>
            <person name="Grebert T."/>
            <person name="Bouchier C."/>
            <person name="Le Panse S."/>
            <person name="Gachenot M."/>
            <person name="Rodriguez F."/>
            <person name="Garrido J.L."/>
        </authorList>
    </citation>
    <scope>NUCLEOTIDE SEQUENCE [LARGE SCALE GENOMIC DNA]</scope>
    <source>
        <strain evidence="3 4">RCC1774</strain>
    </source>
</reference>
<feature type="transmembrane region" description="Helical" evidence="1">
    <location>
        <begin position="68"/>
        <end position="86"/>
    </location>
</feature>
<keyword evidence="1" id="KW-1133">Transmembrane helix</keyword>
<evidence type="ECO:0000259" key="2">
    <source>
        <dbReference type="Pfam" id="PF04892"/>
    </source>
</evidence>
<feature type="transmembrane region" description="Helical" evidence="1">
    <location>
        <begin position="12"/>
        <end position="30"/>
    </location>
</feature>
<feature type="domain" description="VanZ-like" evidence="2">
    <location>
        <begin position="12"/>
        <end position="142"/>
    </location>
</feature>
<keyword evidence="1" id="KW-0812">Transmembrane</keyword>
<evidence type="ECO:0000313" key="3">
    <source>
        <dbReference type="EMBL" id="PZD75373.1"/>
    </source>
</evidence>
<dbReference type="OrthoDB" id="291892at2"/>
<gene>
    <name evidence="3" type="ORF">C1752_00026</name>
</gene>
<comment type="caution">
    <text evidence="3">The sequence shown here is derived from an EMBL/GenBank/DDBJ whole genome shotgun (WGS) entry which is preliminary data.</text>
</comment>
<evidence type="ECO:0000313" key="4">
    <source>
        <dbReference type="Proteomes" id="UP000248857"/>
    </source>
</evidence>
<dbReference type="RefSeq" id="WP_110984019.1">
    <property type="nucleotide sequence ID" value="NZ_CAWNWM010000001.1"/>
</dbReference>
<name>A0A2W1JPX2_9CYAN</name>